<reference evidence="1 2" key="1">
    <citation type="submission" date="2016-10" db="EMBL/GenBank/DDBJ databases">
        <authorList>
            <person name="de Groot N.N."/>
        </authorList>
    </citation>
    <scope>NUCLEOTIDE SEQUENCE [LARGE SCALE GENOMIC DNA]</scope>
    <source>
        <strain evidence="1 2">DSM 527</strain>
    </source>
</reference>
<dbReference type="InterPro" id="IPR017026">
    <property type="entry name" value="ImuA"/>
</dbReference>
<dbReference type="AlphaFoldDB" id="A0A1G7XUD7"/>
<dbReference type="Gene3D" id="3.40.50.300">
    <property type="entry name" value="P-loop containing nucleotide triphosphate hydrolases"/>
    <property type="match status" value="1"/>
</dbReference>
<accession>A0A1G7XUD7</accession>
<gene>
    <name evidence="1" type="ORF">SAMN04488121_10769</name>
</gene>
<organism evidence="1 2">
    <name type="scientific">Chitinophaga filiformis</name>
    <name type="common">Myxococcus filiformis</name>
    <name type="synonym">Flexibacter filiformis</name>
    <dbReference type="NCBI Taxonomy" id="104663"/>
    <lineage>
        <taxon>Bacteria</taxon>
        <taxon>Pseudomonadati</taxon>
        <taxon>Bacteroidota</taxon>
        <taxon>Chitinophagia</taxon>
        <taxon>Chitinophagales</taxon>
        <taxon>Chitinophagaceae</taxon>
        <taxon>Chitinophaga</taxon>
    </lineage>
</organism>
<proteinExistence type="predicted"/>
<evidence type="ECO:0000313" key="2">
    <source>
        <dbReference type="Proteomes" id="UP000199045"/>
    </source>
</evidence>
<dbReference type="PIRSF" id="PIRSF034285">
    <property type="entry name" value="UCP034285"/>
    <property type="match status" value="1"/>
</dbReference>
<dbReference type="EMBL" id="FNBN01000007">
    <property type="protein sequence ID" value="SDG87360.1"/>
    <property type="molecule type" value="Genomic_DNA"/>
</dbReference>
<dbReference type="STRING" id="104663.SAMN04488121_10769"/>
<sequence length="254" mass="27858">MFVFNQQSGMPAVKADIISQLQQDILRIQGFRSKLTDTIPDIDLGPVNTAFPNAIFPTGAVHEFLCAFREHAAATTGFVSVLAGNLMQRGGACIWISVARTLFPPSLKTFGIEPDRVIFIDLQRIKDALWALEEALKCPGIAAVIAEIPEISFTQSRRLQLVVEQSKVTGFILRTSARAASTTACVTRWKITSLPSELEDGMPGVGYPRWHVELLKVRNGRPGAWKMEWAEGKCVVIPGNATTAIIQEQQLKVG</sequence>
<dbReference type="Proteomes" id="UP000199045">
    <property type="component" value="Unassembled WGS sequence"/>
</dbReference>
<dbReference type="SUPFAM" id="SSF52540">
    <property type="entry name" value="P-loop containing nucleoside triphosphate hydrolases"/>
    <property type="match status" value="1"/>
</dbReference>
<protein>
    <submittedName>
        <fullName evidence="1">Protein ImuA</fullName>
    </submittedName>
</protein>
<evidence type="ECO:0000313" key="1">
    <source>
        <dbReference type="EMBL" id="SDG87360.1"/>
    </source>
</evidence>
<dbReference type="InterPro" id="IPR027417">
    <property type="entry name" value="P-loop_NTPase"/>
</dbReference>
<name>A0A1G7XUD7_CHIFI</name>